<accession>A0A197JQ55</accession>
<evidence type="ECO:0008006" key="3">
    <source>
        <dbReference type="Google" id="ProtNLM"/>
    </source>
</evidence>
<protein>
    <recommendedName>
        <fullName evidence="3">F-box domain-containing protein</fullName>
    </recommendedName>
</protein>
<evidence type="ECO:0000313" key="2">
    <source>
        <dbReference type="Proteomes" id="UP000078512"/>
    </source>
</evidence>
<gene>
    <name evidence="1" type="ORF">K457DRAFT_21285</name>
</gene>
<evidence type="ECO:0000313" key="1">
    <source>
        <dbReference type="EMBL" id="OAQ27402.1"/>
    </source>
</evidence>
<keyword evidence="2" id="KW-1185">Reference proteome</keyword>
<reference evidence="1 2" key="1">
    <citation type="submission" date="2016-05" db="EMBL/GenBank/DDBJ databases">
        <title>Genome sequencing reveals origins of a unique bacterial endosymbiosis in the earliest lineages of terrestrial Fungi.</title>
        <authorList>
            <consortium name="DOE Joint Genome Institute"/>
            <person name="Uehling J."/>
            <person name="Gryganskyi A."/>
            <person name="Hameed K."/>
            <person name="Tschaplinski T."/>
            <person name="Misztal P."/>
            <person name="Wu S."/>
            <person name="Desiro A."/>
            <person name="Vande Pol N."/>
            <person name="Du Z.-Y."/>
            <person name="Zienkiewicz A."/>
            <person name="Zienkiewicz K."/>
            <person name="Morin E."/>
            <person name="Tisserant E."/>
            <person name="Splivallo R."/>
            <person name="Hainaut M."/>
            <person name="Henrissat B."/>
            <person name="Ohm R."/>
            <person name="Kuo A."/>
            <person name="Yan J."/>
            <person name="Lipzen A."/>
            <person name="Nolan M."/>
            <person name="Labutti K."/>
            <person name="Barry K."/>
            <person name="Goldstein A."/>
            <person name="Labbe J."/>
            <person name="Schadt C."/>
            <person name="Tuskan G."/>
            <person name="Grigoriev I."/>
            <person name="Martin F."/>
            <person name="Vilgalys R."/>
            <person name="Bonito G."/>
        </authorList>
    </citation>
    <scope>NUCLEOTIDE SEQUENCE [LARGE SCALE GENOMIC DNA]</scope>
    <source>
        <strain evidence="1 2">AG-77</strain>
    </source>
</reference>
<dbReference type="AlphaFoldDB" id="A0A197JQ55"/>
<dbReference type="Proteomes" id="UP000078512">
    <property type="component" value="Unassembled WGS sequence"/>
</dbReference>
<dbReference type="EMBL" id="KV442057">
    <property type="protein sequence ID" value="OAQ27402.1"/>
    <property type="molecule type" value="Genomic_DNA"/>
</dbReference>
<dbReference type="SUPFAM" id="SSF52047">
    <property type="entry name" value="RNI-like"/>
    <property type="match status" value="1"/>
</dbReference>
<name>A0A197JQ55_9FUNG</name>
<sequence>MSTALIQRYPLHKVSLPTALKKKIARSKPTPSALSLPEVLKRIFGFIDDDTIHDAIILVCRLWFSINQRRLFRELTWKDSSKTSSAKRLNEFISRLHRAKHLKCTTKYNDHVSPDARKIFQALEWINYCKDQSSITDNGGLRAADLTGLVLFILRALPYLPFITILRLCIMQHNSIDMGHIFQTCPRLQSLQLDSPSTLYLQGNWVGSTPHTKHLQLRNLRRQDSGEGYSWNRLYKCLVSLALPLQSIHFSDLGQQPTDDAQEAQQNVLMICPHATECSFWTSNLTPILRQCLQSSPMLSRLRTWSQRASTNPTRVSPCTSSCANRLTSSISKPASRFAWSREWIPLIDGCPYPDTERMPTVNQASGWCRQLQTLHIEFHNLGPSDRQLSSTRCRVLFGYTSRVCPNLRDLEIWEPE</sequence>
<proteinExistence type="predicted"/>
<dbReference type="OrthoDB" id="2389045at2759"/>
<dbReference type="Gene3D" id="1.20.1280.50">
    <property type="match status" value="1"/>
</dbReference>
<organism evidence="1 2">
    <name type="scientific">Linnemannia elongata AG-77</name>
    <dbReference type="NCBI Taxonomy" id="1314771"/>
    <lineage>
        <taxon>Eukaryota</taxon>
        <taxon>Fungi</taxon>
        <taxon>Fungi incertae sedis</taxon>
        <taxon>Mucoromycota</taxon>
        <taxon>Mortierellomycotina</taxon>
        <taxon>Mortierellomycetes</taxon>
        <taxon>Mortierellales</taxon>
        <taxon>Mortierellaceae</taxon>
        <taxon>Linnemannia</taxon>
    </lineage>
</organism>